<dbReference type="InterPro" id="IPR003593">
    <property type="entry name" value="AAA+_ATPase"/>
</dbReference>
<keyword evidence="7 10" id="KW-1133">Transmembrane helix</keyword>
<evidence type="ECO:0000256" key="2">
    <source>
        <dbReference type="ARBA" id="ARBA00022448"/>
    </source>
</evidence>
<gene>
    <name evidence="13" type="ORF">CI109_103658</name>
</gene>
<keyword evidence="5" id="KW-0547">Nucleotide-binding</keyword>
<feature type="domain" description="ABC transporter" evidence="11">
    <location>
        <begin position="539"/>
        <end position="769"/>
    </location>
</feature>
<evidence type="ECO:0000256" key="1">
    <source>
        <dbReference type="ARBA" id="ARBA00004141"/>
    </source>
</evidence>
<evidence type="ECO:0000259" key="12">
    <source>
        <dbReference type="PROSITE" id="PS50929"/>
    </source>
</evidence>
<dbReference type="CDD" id="cd03250">
    <property type="entry name" value="ABCC_MRP_domain1"/>
    <property type="match status" value="1"/>
</dbReference>
<feature type="transmembrane region" description="Helical" evidence="10">
    <location>
        <begin position="431"/>
        <end position="450"/>
    </location>
</feature>
<feature type="domain" description="ABC transmembrane type-1" evidence="12">
    <location>
        <begin position="861"/>
        <end position="1133"/>
    </location>
</feature>
<dbReference type="PANTHER" id="PTHR24223">
    <property type="entry name" value="ATP-BINDING CASSETTE SUB-FAMILY C"/>
    <property type="match status" value="1"/>
</dbReference>
<reference evidence="13" key="1">
    <citation type="submission" date="2017-08" db="EMBL/GenBank/DDBJ databases">
        <authorList>
            <person name="Cuomo C."/>
            <person name="Billmyre B."/>
            <person name="Heitman J."/>
        </authorList>
    </citation>
    <scope>NUCLEOTIDE SEQUENCE</scope>
    <source>
        <strain evidence="13">CBS 12478</strain>
    </source>
</reference>
<evidence type="ECO:0000256" key="5">
    <source>
        <dbReference type="ARBA" id="ARBA00022741"/>
    </source>
</evidence>
<feature type="transmembrane region" description="Helical" evidence="10">
    <location>
        <begin position="328"/>
        <end position="355"/>
    </location>
</feature>
<keyword evidence="6" id="KW-0067">ATP-binding</keyword>
<organism evidence="13 14">
    <name type="scientific">Kwoniella shandongensis</name>
    <dbReference type="NCBI Taxonomy" id="1734106"/>
    <lineage>
        <taxon>Eukaryota</taxon>
        <taxon>Fungi</taxon>
        <taxon>Dikarya</taxon>
        <taxon>Basidiomycota</taxon>
        <taxon>Agaricomycotina</taxon>
        <taxon>Tremellomycetes</taxon>
        <taxon>Tremellales</taxon>
        <taxon>Cryptococcaceae</taxon>
        <taxon>Kwoniella</taxon>
    </lineage>
</organism>
<dbReference type="SMART" id="SM00382">
    <property type="entry name" value="AAA"/>
    <property type="match status" value="2"/>
</dbReference>
<dbReference type="InterPro" id="IPR050173">
    <property type="entry name" value="ABC_transporter_C-like"/>
</dbReference>
<name>A0AAJ8LL02_9TREE</name>
<feature type="transmembrane region" description="Helical" evidence="10">
    <location>
        <begin position="1103"/>
        <end position="1125"/>
    </location>
</feature>
<dbReference type="GO" id="GO:0016020">
    <property type="term" value="C:membrane"/>
    <property type="evidence" value="ECO:0007669"/>
    <property type="project" value="UniProtKB-SubCell"/>
</dbReference>
<dbReference type="FunFam" id="1.20.1560.10:FF:000013">
    <property type="entry name" value="ABC transporter C family member 2"/>
    <property type="match status" value="1"/>
</dbReference>
<evidence type="ECO:0000256" key="8">
    <source>
        <dbReference type="ARBA" id="ARBA00023136"/>
    </source>
</evidence>
<evidence type="ECO:0000313" key="13">
    <source>
        <dbReference type="EMBL" id="WWD19200.1"/>
    </source>
</evidence>
<dbReference type="FunFam" id="3.40.50.300:FF:000630">
    <property type="entry name" value="ATP-binding cassette (ABC) transporter, putative"/>
    <property type="match status" value="1"/>
</dbReference>
<protein>
    <submittedName>
        <fullName evidence="13">Uncharacterized protein</fullName>
    </submittedName>
</protein>
<evidence type="ECO:0000259" key="11">
    <source>
        <dbReference type="PROSITE" id="PS50893"/>
    </source>
</evidence>
<feature type="transmembrane region" description="Helical" evidence="10">
    <location>
        <begin position="890"/>
        <end position="909"/>
    </location>
</feature>
<evidence type="ECO:0000256" key="6">
    <source>
        <dbReference type="ARBA" id="ARBA00022840"/>
    </source>
</evidence>
<dbReference type="EMBL" id="CP144056">
    <property type="protein sequence ID" value="WWD19200.1"/>
    <property type="molecule type" value="Genomic_DNA"/>
</dbReference>
<dbReference type="Proteomes" id="UP000322225">
    <property type="component" value="Chromosome 6"/>
</dbReference>
<keyword evidence="14" id="KW-1185">Reference proteome</keyword>
<dbReference type="InterPro" id="IPR027417">
    <property type="entry name" value="P-loop_NTPase"/>
</dbReference>
<dbReference type="GO" id="GO:0140359">
    <property type="term" value="F:ABC-type transporter activity"/>
    <property type="evidence" value="ECO:0007669"/>
    <property type="project" value="InterPro"/>
</dbReference>
<proteinExistence type="predicted"/>
<feature type="region of interest" description="Disordered" evidence="9">
    <location>
        <begin position="92"/>
        <end position="112"/>
    </location>
</feature>
<dbReference type="GO" id="GO:0005524">
    <property type="term" value="F:ATP binding"/>
    <property type="evidence" value="ECO:0007669"/>
    <property type="project" value="UniProtKB-KW"/>
</dbReference>
<dbReference type="CDD" id="cd18597">
    <property type="entry name" value="ABC_6TM_YOR1_D1_like"/>
    <property type="match status" value="1"/>
</dbReference>
<dbReference type="InterPro" id="IPR017871">
    <property type="entry name" value="ABC_transporter-like_CS"/>
</dbReference>
<evidence type="ECO:0000256" key="7">
    <source>
        <dbReference type="ARBA" id="ARBA00022989"/>
    </source>
</evidence>
<dbReference type="GeneID" id="43585950"/>
<evidence type="ECO:0000256" key="3">
    <source>
        <dbReference type="ARBA" id="ARBA00022692"/>
    </source>
</evidence>
<feature type="domain" description="ABC transmembrane type-1" evidence="12">
    <location>
        <begin position="231"/>
        <end position="486"/>
    </location>
</feature>
<dbReference type="Gene3D" id="3.40.50.300">
    <property type="entry name" value="P-loop containing nucleotide triphosphate hydrolases"/>
    <property type="match status" value="2"/>
</dbReference>
<dbReference type="KEGG" id="ksn:43585950"/>
<dbReference type="InterPro" id="IPR011527">
    <property type="entry name" value="ABC1_TM_dom"/>
</dbReference>
<dbReference type="InterPro" id="IPR036640">
    <property type="entry name" value="ABC1_TM_sf"/>
</dbReference>
<dbReference type="RefSeq" id="XP_065823419.1">
    <property type="nucleotide sequence ID" value="XM_065967347.1"/>
</dbReference>
<feature type="domain" description="ABC transporter" evidence="11">
    <location>
        <begin position="1171"/>
        <end position="1408"/>
    </location>
</feature>
<dbReference type="Pfam" id="PF00005">
    <property type="entry name" value="ABC_tran"/>
    <property type="match status" value="2"/>
</dbReference>
<feature type="region of interest" description="Disordered" evidence="9">
    <location>
        <begin position="527"/>
        <end position="553"/>
    </location>
</feature>
<feature type="transmembrane region" description="Helical" evidence="10">
    <location>
        <begin position="853"/>
        <end position="878"/>
    </location>
</feature>
<dbReference type="SUPFAM" id="SSF90123">
    <property type="entry name" value="ABC transporter transmembrane region"/>
    <property type="match status" value="2"/>
</dbReference>
<comment type="subcellular location">
    <subcellularLocation>
        <location evidence="1">Membrane</location>
        <topology evidence="1">Multi-pass membrane protein</topology>
    </subcellularLocation>
</comment>
<dbReference type="Gene3D" id="1.20.1560.10">
    <property type="entry name" value="ABC transporter type 1, transmembrane domain"/>
    <property type="match status" value="2"/>
</dbReference>
<keyword evidence="2" id="KW-0813">Transport</keyword>
<dbReference type="PROSITE" id="PS00211">
    <property type="entry name" value="ABC_TRANSPORTER_1"/>
    <property type="match status" value="2"/>
</dbReference>
<feature type="transmembrane region" description="Helical" evidence="10">
    <location>
        <begin position="1080"/>
        <end position="1097"/>
    </location>
</feature>
<evidence type="ECO:0000313" key="14">
    <source>
        <dbReference type="Proteomes" id="UP000322225"/>
    </source>
</evidence>
<dbReference type="Pfam" id="PF00664">
    <property type="entry name" value="ABC_membrane"/>
    <property type="match status" value="2"/>
</dbReference>
<sequence length="1433" mass="159292">MRLLFWQPTPASPQAFKGKPLPLEKASWLSIFFFSWVGDVMKMAYSRSVDADDLYTITPDLACGNLGDQVEAQFMRRMPPSRRPAHYQEVAPNAEDAKDNSKPITQNKCGNHGDQVGPDFMNRLLSSHRPAHYQAIPLDAGDLEDISKPVSQKKVRKIASDNLAIENGVEYDMSLLKAMLLTVWPQLLLCFAIKTPSQIMRTLAPIVTKLLLTQLSLSYAWHNAAEQGLPTDGLEPPKPAGYMYGLAIAIWVMTGGSSLVNWFPDYYNRLAGRKLRTAVMTMISRKSFRLSQKARVEMTNGRLTTMLSVDCGTFEAAANNLQEVPLTIIMLALGIGLVISLLGKSALVGLAVLLLDAPTKAWMVKRIAKLRKDQSKVIDVRVRLLSEILHNIRAIKLYAYEAWFGKRISDLRQQELHKLSHNKFTKTGMDAYAQFIPYLATILSFITYRLTGHALDPTIIFPTLQYYVVLRQPIGRLRYVISSLTEVMVSIRRIEKLLKAEEMQSALIIKHDHPHSIDVEGDFQYESTNQDQASEDGKGAPENATKVTQGEQHQKQPFLLKDIHLKVPKGALVCIVGRVGTGKTSLLSGMVKEMKQTTGHAIFGGKVSYVPQKAWVQSGSIQDNITFSSEENQVHNRRLEHIIDACALRHDVNMWPDGTRTLIGERGITLSGGQRQRICIARAAYQESDIVLLDDSLSAVDAHVGHHLLQNCILQGPMANRTRILVTHQLDVLPLADLVLVMDRDEDGDGRIVQQGTFNELNTSKGVFQDLIQNYGSTSADASQVSGPVLSPVVLSGARNDSSMAAEKSIDDLIRKSPKAPAAKLYLEEERAQGATARRVYIEYARSVGSWSLLLFCAYTLVLTQVAQVYISVFLGYWSEQKFDGWSQGAYMGVYAGLGVAMTLFNWASKFAMFSAGKRASYDMFNKAWTGVMSSPLSWHDRTPTGRIISRLSSDIALLDAGFAATWTQLIYCCLNILGIVVLILYTYPWVALLILPVVMFSCLCTAYYTQTSRDVKRLTSVLRSDVYVRFGEQLSGLPVIRAFGEQDRFIKHLEYAVDAGNVAYLCGPFTQPYWMGVRLSASTYLSVLLVTLFGVLERNNVSPAKFGVVFTYLIGTVTSIYNIVDYGTTAEQQMNNVERIQYYMSLESEAEAHLPSDPRPDEPWPTLGEVSFKSVQMRYRPDLPLVLKGVDFTIRPGEKVGIIGRTGAGKSSIAQAMFRTVEICGGKIEVDGVDLQSIGLTTPRERLATIPQDSFLFGGPVRENINPTGCHTDAELNMALALIHHNPNASHSLRDKFHLDVVVDNEGANFSAGEQQLLALVRALVKGSKVLLLDEATSSVDPETDALIQRIIQTEFANITLISIAHRLQTVAYYDRIMVMDAGTVVEFDSPLVLFDKPHSQFRLLCDKKNITKAELLRIREGASKQQAFKSV</sequence>
<dbReference type="FunFam" id="3.40.50.300:FF:000997">
    <property type="entry name" value="Multidrug resistance-associated protein 1"/>
    <property type="match status" value="1"/>
</dbReference>
<keyword evidence="3 10" id="KW-0812">Transmembrane</keyword>
<keyword evidence="8 10" id="KW-0472">Membrane</keyword>
<dbReference type="PROSITE" id="PS50893">
    <property type="entry name" value="ABC_TRANSPORTER_2"/>
    <property type="match status" value="2"/>
</dbReference>
<keyword evidence="4" id="KW-0677">Repeat</keyword>
<dbReference type="CDD" id="cd03244">
    <property type="entry name" value="ABCC_MRP_domain2"/>
    <property type="match status" value="1"/>
</dbReference>
<dbReference type="GO" id="GO:0016887">
    <property type="term" value="F:ATP hydrolysis activity"/>
    <property type="evidence" value="ECO:0007669"/>
    <property type="project" value="InterPro"/>
</dbReference>
<accession>A0AAJ8LL02</accession>
<evidence type="ECO:0000256" key="4">
    <source>
        <dbReference type="ARBA" id="ARBA00022737"/>
    </source>
</evidence>
<feature type="transmembrane region" description="Helical" evidence="10">
    <location>
        <begin position="242"/>
        <end position="263"/>
    </location>
</feature>
<evidence type="ECO:0000256" key="9">
    <source>
        <dbReference type="SAM" id="MobiDB-lite"/>
    </source>
</evidence>
<dbReference type="InterPro" id="IPR003439">
    <property type="entry name" value="ABC_transporter-like_ATP-bd"/>
</dbReference>
<dbReference type="PROSITE" id="PS50929">
    <property type="entry name" value="ABC_TM1F"/>
    <property type="match status" value="2"/>
</dbReference>
<dbReference type="CDD" id="cd18606">
    <property type="entry name" value="ABC_6TM_YOR1_D2_like"/>
    <property type="match status" value="1"/>
</dbReference>
<dbReference type="SUPFAM" id="SSF52540">
    <property type="entry name" value="P-loop containing nucleoside triphosphate hydrolases"/>
    <property type="match status" value="2"/>
</dbReference>
<evidence type="ECO:0000256" key="10">
    <source>
        <dbReference type="SAM" id="Phobius"/>
    </source>
</evidence>
<dbReference type="PANTHER" id="PTHR24223:SF415">
    <property type="entry name" value="FI20190P1"/>
    <property type="match status" value="1"/>
</dbReference>
<reference evidence="13" key="2">
    <citation type="submission" date="2024-01" db="EMBL/GenBank/DDBJ databases">
        <title>Comparative genomics of Cryptococcus and Kwoniella reveals pathogenesis evolution and contrasting modes of karyotype evolution via chromosome fusion or intercentromeric recombination.</title>
        <authorList>
            <person name="Coelho M.A."/>
            <person name="David-Palma M."/>
            <person name="Shea T."/>
            <person name="Bowers K."/>
            <person name="McGinley-Smith S."/>
            <person name="Mohammad A.W."/>
            <person name="Gnirke A."/>
            <person name="Yurkov A.M."/>
            <person name="Nowrousian M."/>
            <person name="Sun S."/>
            <person name="Cuomo C.A."/>
            <person name="Heitman J."/>
        </authorList>
    </citation>
    <scope>NUCLEOTIDE SEQUENCE</scope>
    <source>
        <strain evidence="13">CBS 12478</strain>
    </source>
</reference>